<keyword evidence="2" id="KW-0472">Membrane</keyword>
<dbReference type="EMBL" id="JAVMIP010000002">
    <property type="protein sequence ID" value="MDS3859981.1"/>
    <property type="molecule type" value="Genomic_DNA"/>
</dbReference>
<accession>A0AAE4FPZ1</accession>
<name>A0AAE4FPZ1_9CYAN</name>
<reference evidence="4" key="1">
    <citation type="submission" date="2023-07" db="EMBL/GenBank/DDBJ databases">
        <authorList>
            <person name="Luz R."/>
            <person name="Cordeiro R."/>
            <person name="Fonseca A."/>
            <person name="Goncalves V."/>
        </authorList>
    </citation>
    <scope>NUCLEOTIDE SEQUENCE [LARGE SCALE GENOMIC DNA]</scope>
    <source>
        <strain evidence="4">BACA0444</strain>
    </source>
</reference>
<dbReference type="AlphaFoldDB" id="A0AAE4FPZ1"/>
<keyword evidence="2" id="KW-0812">Transmembrane</keyword>
<keyword evidence="4" id="KW-1185">Reference proteome</keyword>
<dbReference type="SUPFAM" id="SSF58042">
    <property type="entry name" value="Outer membrane lipoprotein"/>
    <property type="match status" value="1"/>
</dbReference>
<evidence type="ECO:0000313" key="4">
    <source>
        <dbReference type="Proteomes" id="UP001268256"/>
    </source>
</evidence>
<dbReference type="Proteomes" id="UP001268256">
    <property type="component" value="Unassembled WGS sequence"/>
</dbReference>
<evidence type="ECO:0000256" key="1">
    <source>
        <dbReference type="SAM" id="Coils"/>
    </source>
</evidence>
<evidence type="ECO:0000256" key="2">
    <source>
        <dbReference type="SAM" id="Phobius"/>
    </source>
</evidence>
<organism evidence="3 4">
    <name type="scientific">Pseudocalidococcus azoricus BACA0444</name>
    <dbReference type="NCBI Taxonomy" id="2918990"/>
    <lineage>
        <taxon>Bacteria</taxon>
        <taxon>Bacillati</taxon>
        <taxon>Cyanobacteriota</taxon>
        <taxon>Cyanophyceae</taxon>
        <taxon>Acaryochloridales</taxon>
        <taxon>Thermosynechococcaceae</taxon>
        <taxon>Pseudocalidococcus</taxon>
        <taxon>Pseudocalidococcus azoricus</taxon>
    </lineage>
</organism>
<proteinExistence type="predicted"/>
<comment type="caution">
    <text evidence="3">The sequence shown here is derived from an EMBL/GenBank/DDBJ whole genome shotgun (WGS) entry which is preliminary data.</text>
</comment>
<dbReference type="RefSeq" id="WP_322877271.1">
    <property type="nucleotide sequence ID" value="NZ_JAVMIP010000002.1"/>
</dbReference>
<sequence length="96" mass="10549">MMTEQDFQQAVLSQLQRIEDDVDGLKQDVDGLKQDVDGLKKDVDGLKQDVDAIKQELTLTNVRVDTYQKASGQVVNLAFGLIVTATATIIASTILR</sequence>
<keyword evidence="2" id="KW-1133">Transmembrane helix</keyword>
<feature type="coiled-coil region" evidence="1">
    <location>
        <begin position="8"/>
        <end position="56"/>
    </location>
</feature>
<protein>
    <submittedName>
        <fullName evidence="3">Uncharacterized protein</fullName>
    </submittedName>
</protein>
<keyword evidence="1" id="KW-0175">Coiled coil</keyword>
<dbReference type="Gene3D" id="1.20.5.190">
    <property type="match status" value="1"/>
</dbReference>
<feature type="transmembrane region" description="Helical" evidence="2">
    <location>
        <begin position="74"/>
        <end position="95"/>
    </location>
</feature>
<evidence type="ECO:0000313" key="3">
    <source>
        <dbReference type="EMBL" id="MDS3859981.1"/>
    </source>
</evidence>
<gene>
    <name evidence="3" type="ORF">RIF25_04075</name>
</gene>